<reference evidence="4 6" key="1">
    <citation type="submission" date="2018-10" db="EMBL/GenBank/DDBJ databases">
        <title>A high-quality apple genome assembly.</title>
        <authorList>
            <person name="Hu J."/>
        </authorList>
    </citation>
    <scope>NUCLEOTIDE SEQUENCE [LARGE SCALE GENOMIC DNA]</scope>
    <source>
        <strain evidence="6">cv. HFTH1</strain>
        <tissue evidence="4">Young leaf</tissue>
    </source>
</reference>
<dbReference type="Proteomes" id="UP000290289">
    <property type="component" value="Chromosome 11"/>
</dbReference>
<evidence type="ECO:0000313" key="4">
    <source>
        <dbReference type="EMBL" id="RXH84473.1"/>
    </source>
</evidence>
<gene>
    <name evidence="5" type="ORF">DVH24_017541</name>
    <name evidence="4" type="ORF">DVH24_032756</name>
</gene>
<proteinExistence type="inferred from homology"/>
<organism evidence="4 6">
    <name type="scientific">Malus domestica</name>
    <name type="common">Apple</name>
    <name type="synonym">Pyrus malus</name>
    <dbReference type="NCBI Taxonomy" id="3750"/>
    <lineage>
        <taxon>Eukaryota</taxon>
        <taxon>Viridiplantae</taxon>
        <taxon>Streptophyta</taxon>
        <taxon>Embryophyta</taxon>
        <taxon>Tracheophyta</taxon>
        <taxon>Spermatophyta</taxon>
        <taxon>Magnoliopsida</taxon>
        <taxon>eudicotyledons</taxon>
        <taxon>Gunneridae</taxon>
        <taxon>Pentapetalae</taxon>
        <taxon>rosids</taxon>
        <taxon>fabids</taxon>
        <taxon>Rosales</taxon>
        <taxon>Rosaceae</taxon>
        <taxon>Amygdaloideae</taxon>
        <taxon>Maleae</taxon>
        <taxon>Malus</taxon>
    </lineage>
</organism>
<protein>
    <recommendedName>
        <fullName evidence="7">Pentacotripeptide-repeat region of PRORP domain-containing protein</fullName>
    </recommendedName>
</protein>
<dbReference type="PROSITE" id="PS51375">
    <property type="entry name" value="PPR"/>
    <property type="match status" value="2"/>
</dbReference>
<name>A0A498IT28_MALDO</name>
<dbReference type="InterPro" id="IPR011990">
    <property type="entry name" value="TPR-like_helical_dom_sf"/>
</dbReference>
<evidence type="ECO:0000313" key="5">
    <source>
        <dbReference type="EMBL" id="RXI09686.1"/>
    </source>
</evidence>
<dbReference type="PANTHER" id="PTHR47941">
    <property type="entry name" value="PENTATRICOPEPTIDE REPEAT-CONTAINING PROTEIN 3, MITOCHONDRIAL"/>
    <property type="match status" value="1"/>
</dbReference>
<dbReference type="EMBL" id="RDQH01000236">
    <property type="protein sequence ID" value="RXI09686.1"/>
    <property type="molecule type" value="Genomic_DNA"/>
</dbReference>
<feature type="repeat" description="PPR" evidence="3">
    <location>
        <begin position="19"/>
        <end position="53"/>
    </location>
</feature>
<sequence>MGDVKKIFDLMLNKGSMVTAYSCNILINGYCKHRRINEAMMLFKEMSRSIVIPDVVTYSTLVEGFCKLGKIHDA</sequence>
<evidence type="ECO:0000256" key="1">
    <source>
        <dbReference type="ARBA" id="ARBA00007626"/>
    </source>
</evidence>
<evidence type="ECO:0000256" key="2">
    <source>
        <dbReference type="ARBA" id="ARBA00022737"/>
    </source>
</evidence>
<comment type="caution">
    <text evidence="4">The sequence shown here is derived from an EMBL/GenBank/DDBJ whole genome shotgun (WGS) entry which is preliminary data.</text>
</comment>
<evidence type="ECO:0008006" key="7">
    <source>
        <dbReference type="Google" id="ProtNLM"/>
    </source>
</evidence>
<dbReference type="AlphaFoldDB" id="A0A498IT28"/>
<dbReference type="InterPro" id="IPR002885">
    <property type="entry name" value="PPR_rpt"/>
</dbReference>
<dbReference type="EMBL" id="RDQH01000337">
    <property type="protein sequence ID" value="RXH84473.1"/>
    <property type="molecule type" value="Genomic_DNA"/>
</dbReference>
<dbReference type="Gene3D" id="1.25.40.10">
    <property type="entry name" value="Tetratricopeptide repeat domain"/>
    <property type="match status" value="1"/>
</dbReference>
<comment type="similarity">
    <text evidence="1">Belongs to the PPR family. P subfamily.</text>
</comment>
<evidence type="ECO:0000256" key="3">
    <source>
        <dbReference type="PROSITE-ProRule" id="PRU00708"/>
    </source>
</evidence>
<accession>A0A498IT28</accession>
<dbReference type="Pfam" id="PF13041">
    <property type="entry name" value="PPR_2"/>
    <property type="match status" value="1"/>
</dbReference>
<keyword evidence="6" id="KW-1185">Reference proteome</keyword>
<dbReference type="NCBIfam" id="TIGR00756">
    <property type="entry name" value="PPR"/>
    <property type="match status" value="2"/>
</dbReference>
<feature type="repeat" description="PPR" evidence="3">
    <location>
        <begin position="54"/>
        <end position="74"/>
    </location>
</feature>
<keyword evidence="2" id="KW-0677">Repeat</keyword>
<evidence type="ECO:0000313" key="6">
    <source>
        <dbReference type="Proteomes" id="UP000290289"/>
    </source>
</evidence>